<dbReference type="Pfam" id="PF13472">
    <property type="entry name" value="Lipase_GDSL_2"/>
    <property type="match status" value="1"/>
</dbReference>
<feature type="region of interest" description="Disordered" evidence="3">
    <location>
        <begin position="351"/>
        <end position="370"/>
    </location>
</feature>
<dbReference type="InterPro" id="IPR036514">
    <property type="entry name" value="SGNH_hydro_sf"/>
</dbReference>
<comment type="similarity">
    <text evidence="1">Belongs to the 'GDSL' lipolytic enzyme family.</text>
</comment>
<evidence type="ECO:0000313" key="6">
    <source>
        <dbReference type="Proteomes" id="UP000252698"/>
    </source>
</evidence>
<dbReference type="Proteomes" id="UP000252698">
    <property type="component" value="Chromosome"/>
</dbReference>
<dbReference type="GO" id="GO:0016787">
    <property type="term" value="F:hydrolase activity"/>
    <property type="evidence" value="ECO:0007669"/>
    <property type="project" value="UniProtKB-KW"/>
</dbReference>
<dbReference type="RefSeq" id="WP_114247274.1">
    <property type="nucleotide sequence ID" value="NZ_CP027306.1"/>
</dbReference>
<evidence type="ECO:0000256" key="2">
    <source>
        <dbReference type="ARBA" id="ARBA00022801"/>
    </source>
</evidence>
<name>A0A2Z5JKC7_STRAR</name>
<keyword evidence="2" id="KW-0378">Hydrolase</keyword>
<dbReference type="PANTHER" id="PTHR43695">
    <property type="entry name" value="PUTATIVE (AFU_ORTHOLOGUE AFUA_2G17250)-RELATED"/>
    <property type="match status" value="1"/>
</dbReference>
<evidence type="ECO:0000313" key="5">
    <source>
        <dbReference type="EMBL" id="AXE80860.1"/>
    </source>
</evidence>
<dbReference type="GeneID" id="95523053"/>
<dbReference type="InterPro" id="IPR037459">
    <property type="entry name" value="RhgT-like"/>
</dbReference>
<gene>
    <name evidence="5" type="ORF">C5746_32285</name>
</gene>
<dbReference type="EMBL" id="CP027306">
    <property type="protein sequence ID" value="AXE80860.1"/>
    <property type="molecule type" value="Genomic_DNA"/>
</dbReference>
<dbReference type="PANTHER" id="PTHR43695:SF1">
    <property type="entry name" value="RHAMNOGALACTURONAN ACETYLESTERASE"/>
    <property type="match status" value="1"/>
</dbReference>
<evidence type="ECO:0000259" key="4">
    <source>
        <dbReference type="Pfam" id="PF13472"/>
    </source>
</evidence>
<dbReference type="KEGG" id="sata:C5746_32285"/>
<dbReference type="Gene3D" id="3.40.50.1110">
    <property type="entry name" value="SGNH hydrolase"/>
    <property type="match status" value="1"/>
</dbReference>
<feature type="domain" description="SGNH hydrolase-type esterase" evidence="4">
    <location>
        <begin position="6"/>
        <end position="179"/>
    </location>
</feature>
<evidence type="ECO:0000256" key="3">
    <source>
        <dbReference type="SAM" id="MobiDB-lite"/>
    </source>
</evidence>
<dbReference type="SUPFAM" id="SSF52266">
    <property type="entry name" value="SGNH hydrolase"/>
    <property type="match status" value="1"/>
</dbReference>
<organism evidence="5 6">
    <name type="scientific">Streptomyces atratus</name>
    <dbReference type="NCBI Taxonomy" id="1893"/>
    <lineage>
        <taxon>Bacteria</taxon>
        <taxon>Bacillati</taxon>
        <taxon>Actinomycetota</taxon>
        <taxon>Actinomycetes</taxon>
        <taxon>Kitasatosporales</taxon>
        <taxon>Streptomycetaceae</taxon>
        <taxon>Streptomyces</taxon>
    </lineage>
</organism>
<proteinExistence type="inferred from homology"/>
<dbReference type="AlphaFoldDB" id="A0A2Z5JKC7"/>
<dbReference type="InterPro" id="IPR013830">
    <property type="entry name" value="SGNH_hydro"/>
</dbReference>
<reference evidence="5 6" key="1">
    <citation type="journal article" date="2018" name="Front. Microbiol.">
        <title>Genome Sequencing of Streptomyces atratus SCSIOZH16 and Activation Production of Nocardamine via Metabolic Engineering.</title>
        <authorList>
            <person name="Li Y."/>
            <person name="Zhang C."/>
            <person name="Liu C."/>
            <person name="Ju J."/>
            <person name="Ma J."/>
        </authorList>
    </citation>
    <scope>NUCLEOTIDE SEQUENCE [LARGE SCALE GENOMIC DNA]</scope>
    <source>
        <strain evidence="5 6">SCSIO_ZH16</strain>
    </source>
</reference>
<accession>A0A2Z5JKC7</accession>
<evidence type="ECO:0000256" key="1">
    <source>
        <dbReference type="ARBA" id="ARBA00008668"/>
    </source>
</evidence>
<protein>
    <recommendedName>
        <fullName evidence="4">SGNH hydrolase-type esterase domain-containing protein</fullName>
    </recommendedName>
</protein>
<sequence length="462" mass="50078">MRKICVIGNSVAASRTAQEAPLAGWGQYLEEFLGPDCDVRNYARDAMTLRDYYTERFAALLTLVGHGDLVLIAFGHVEQRVNQLGRYHGPLEYKEYLRLYVEALRAEGAVPVLVTPAARCVFDISGSPVDTHDGYPRLTLEAAAELGCPVIDMTASTTQLLAELGPMRARGLFRWLDPGEHPAHPHGIVDASHYNHAGAREAARLVASGLAGLPGLPPGMVDVQRLVPGQMPPVQTEFTVQQPQLALTAQPEVAVAPAVTSPAPAELVGAGRKLTGTAPEGAEYVIFFEEGDYLGGTRTADDGTWQWRRAVQWPAGRHKVTAIALAGNAVSTAAETEFEVLDQLEAPETIGPRRGAWSGPRPRFSGKAGRGVQKVMVLEQGRLIAETPVQDDGSWRVTHPHDWRPGTYTVEFVAVFSAIHSPPARLELKVHGVPEDSWLHTSMSARLPCGPDCEHYPALPAW</sequence>